<dbReference type="GO" id="GO:0005737">
    <property type="term" value="C:cytoplasm"/>
    <property type="evidence" value="ECO:0007669"/>
    <property type="project" value="TreeGrafter"/>
</dbReference>
<dbReference type="PANTHER" id="PTHR44167">
    <property type="entry name" value="OVARIAN-SPECIFIC SERINE/THREONINE-PROTEIN KINASE LOK-RELATED"/>
    <property type="match status" value="1"/>
</dbReference>
<dbReference type="CDD" id="cd00180">
    <property type="entry name" value="PKc"/>
    <property type="match status" value="1"/>
</dbReference>
<dbReference type="PROSITE" id="PS50011">
    <property type="entry name" value="PROTEIN_KINASE_DOM"/>
    <property type="match status" value="1"/>
</dbReference>
<comment type="caution">
    <text evidence="3">The sequence shown here is derived from an EMBL/GenBank/DDBJ whole genome shotgun (WGS) entry which is preliminary data.</text>
</comment>
<feature type="compositionally biased region" description="Basic and acidic residues" evidence="1">
    <location>
        <begin position="530"/>
        <end position="539"/>
    </location>
</feature>
<reference evidence="3" key="1">
    <citation type="submission" date="2023-06" db="EMBL/GenBank/DDBJ databases">
        <title>Conoideocrella luteorostrata (Hypocreales: Clavicipitaceae), a potential biocontrol fungus for elongate hemlock scale in United States Christmas tree production areas.</title>
        <authorList>
            <person name="Barrett H."/>
            <person name="Lovett B."/>
            <person name="Macias A.M."/>
            <person name="Stajich J.E."/>
            <person name="Kasson M.T."/>
        </authorList>
    </citation>
    <scope>NUCLEOTIDE SEQUENCE</scope>
    <source>
        <strain evidence="3">ARSEF 14590</strain>
    </source>
</reference>
<dbReference type="InterPro" id="IPR011009">
    <property type="entry name" value="Kinase-like_dom_sf"/>
</dbReference>
<dbReference type="Proteomes" id="UP001251528">
    <property type="component" value="Unassembled WGS sequence"/>
</dbReference>
<accession>A0AAJ0FTI1</accession>
<evidence type="ECO:0000259" key="2">
    <source>
        <dbReference type="PROSITE" id="PS50011"/>
    </source>
</evidence>
<dbReference type="PANTHER" id="PTHR44167:SF24">
    <property type="entry name" value="SERINE_THREONINE-PROTEIN KINASE CHK2"/>
    <property type="match status" value="1"/>
</dbReference>
<dbReference type="InterPro" id="IPR000719">
    <property type="entry name" value="Prot_kinase_dom"/>
</dbReference>
<dbReference type="AlphaFoldDB" id="A0AAJ0FTI1"/>
<organism evidence="3 4">
    <name type="scientific">Conoideocrella luteorostrata</name>
    <dbReference type="NCBI Taxonomy" id="1105319"/>
    <lineage>
        <taxon>Eukaryota</taxon>
        <taxon>Fungi</taxon>
        <taxon>Dikarya</taxon>
        <taxon>Ascomycota</taxon>
        <taxon>Pezizomycotina</taxon>
        <taxon>Sordariomycetes</taxon>
        <taxon>Hypocreomycetidae</taxon>
        <taxon>Hypocreales</taxon>
        <taxon>Clavicipitaceae</taxon>
        <taxon>Conoideocrella</taxon>
    </lineage>
</organism>
<feature type="compositionally biased region" description="Polar residues" evidence="1">
    <location>
        <begin position="512"/>
        <end position="526"/>
    </location>
</feature>
<evidence type="ECO:0000256" key="1">
    <source>
        <dbReference type="SAM" id="MobiDB-lite"/>
    </source>
</evidence>
<name>A0AAJ0FTI1_9HYPO</name>
<dbReference type="GO" id="GO:0005524">
    <property type="term" value="F:ATP binding"/>
    <property type="evidence" value="ECO:0007669"/>
    <property type="project" value="InterPro"/>
</dbReference>
<dbReference type="Gene3D" id="1.10.510.10">
    <property type="entry name" value="Transferase(Phosphotransferase) domain 1"/>
    <property type="match status" value="1"/>
</dbReference>
<proteinExistence type="predicted"/>
<dbReference type="EMBL" id="JASWJB010000100">
    <property type="protein sequence ID" value="KAK2598085.1"/>
    <property type="molecule type" value="Genomic_DNA"/>
</dbReference>
<dbReference type="SUPFAM" id="SSF53300">
    <property type="entry name" value="vWA-like"/>
    <property type="match status" value="1"/>
</dbReference>
<dbReference type="SMART" id="SM00220">
    <property type="entry name" value="S_TKc"/>
    <property type="match status" value="1"/>
</dbReference>
<evidence type="ECO:0000313" key="3">
    <source>
        <dbReference type="EMBL" id="KAK2598085.1"/>
    </source>
</evidence>
<sequence length="790" mass="89644">MPNTDPQGRRFSGSRHSNDASNHVNTFDPFREFTAFVHRKQCQGTDGFDRTKPYILHGDLATYWARVEIREVFNSIVPPISCSIENILSRYLRSFSLLVYLNMVQHLPIFVQLEITDDYLGWHPLLAEFDCLLYEELQRKVQEYKWRFFPLIIQPAGPGRLSNTKLSDHVILPINSAEVLKRSDSSIVKKVTVQLSHDPNREVTYIIKTYMPGYISRYNNEIRALETVASLKNDNLPGYYGSFAQSNGYSLVLQYVDGGNLADYFMTTPTPKTPDEIHRFWRSICNVWRGLDGLHRLVPSDGAGMAYLGVHGDLKPDNILISKTGGDYDFVPIISDFGHSHVKSVPEGGTDRTVPDRHGNHDFAAPEASHHASHRINGPFKITTEADIWSMGCILTVAAAWVLSGKKGIDIYGSLRKIEVSPLPNFNDEGHYGCFHNGTERLVAVERMHDTIAGFRGDSGGPLTRDVIKVLLEKCIVGEWKSRKTANHLYETLCNTIGHQPFERNPEPTPPSSNHNQSGPPSQGKATSRHSNEPRGDEHITIQQCHQWVDAKKNSGQVDQIVERQISRLQEQFKGREQVFMIDDTPDMSTHKKELRKALRTLTYIVKSMDPNRVELIFASHPEVTYRPTLIRKSSQPLLDAFDKCQFRNIHGSMEYSLELVIDSIIKHQLHPRKPPISLYIFTDGRWGSDRSGACGVEIPIRKLVDATRKFQSRTKTMVQFIRFGDDPNGLRHLQFLDTFGAEEQWDIVDHKPITGNVFAMIPGSIIPKADLEGEETHEQDPESHSSFNR</sequence>
<feature type="region of interest" description="Disordered" evidence="1">
    <location>
        <begin position="1"/>
        <end position="23"/>
    </location>
</feature>
<keyword evidence="4" id="KW-1185">Reference proteome</keyword>
<dbReference type="SUPFAM" id="SSF56112">
    <property type="entry name" value="Protein kinase-like (PK-like)"/>
    <property type="match status" value="1"/>
</dbReference>
<evidence type="ECO:0000313" key="4">
    <source>
        <dbReference type="Proteomes" id="UP001251528"/>
    </source>
</evidence>
<dbReference type="GO" id="GO:0004674">
    <property type="term" value="F:protein serine/threonine kinase activity"/>
    <property type="evidence" value="ECO:0007669"/>
    <property type="project" value="TreeGrafter"/>
</dbReference>
<feature type="region of interest" description="Disordered" evidence="1">
    <location>
        <begin position="500"/>
        <end position="539"/>
    </location>
</feature>
<feature type="domain" description="Protein kinase" evidence="2">
    <location>
        <begin position="150"/>
        <end position="502"/>
    </location>
</feature>
<dbReference type="GO" id="GO:0005634">
    <property type="term" value="C:nucleus"/>
    <property type="evidence" value="ECO:0007669"/>
    <property type="project" value="TreeGrafter"/>
</dbReference>
<dbReference type="GO" id="GO:0044773">
    <property type="term" value="P:mitotic DNA damage checkpoint signaling"/>
    <property type="evidence" value="ECO:0007669"/>
    <property type="project" value="TreeGrafter"/>
</dbReference>
<dbReference type="Pfam" id="PF00069">
    <property type="entry name" value="Pkinase"/>
    <property type="match status" value="1"/>
</dbReference>
<dbReference type="InterPro" id="IPR036465">
    <property type="entry name" value="vWFA_dom_sf"/>
</dbReference>
<protein>
    <recommendedName>
        <fullName evidence="2">Protein kinase domain-containing protein</fullName>
    </recommendedName>
</protein>
<gene>
    <name evidence="3" type="ORF">QQS21_005796</name>
</gene>